<evidence type="ECO:0000313" key="2">
    <source>
        <dbReference type="Proteomes" id="UP001443914"/>
    </source>
</evidence>
<dbReference type="PANTHER" id="PTHR44375:SF6">
    <property type="entry name" value="F28J7.36 PROTEIN"/>
    <property type="match status" value="1"/>
</dbReference>
<name>A0AAW1KSK8_SAPOF</name>
<dbReference type="SUPFAM" id="SSF51735">
    <property type="entry name" value="NAD(P)-binding Rossmann-fold domains"/>
    <property type="match status" value="1"/>
</dbReference>
<dbReference type="Proteomes" id="UP001443914">
    <property type="component" value="Unassembled WGS sequence"/>
</dbReference>
<dbReference type="InterPro" id="IPR036291">
    <property type="entry name" value="NAD(P)-bd_dom_sf"/>
</dbReference>
<proteinExistence type="predicted"/>
<dbReference type="EMBL" id="JBDFQZ010000005">
    <property type="protein sequence ID" value="KAK9725177.1"/>
    <property type="molecule type" value="Genomic_DNA"/>
</dbReference>
<evidence type="ECO:0000313" key="1">
    <source>
        <dbReference type="EMBL" id="KAK9725177.1"/>
    </source>
</evidence>
<dbReference type="AlphaFoldDB" id="A0AAW1KSK8"/>
<accession>A0AAW1KSK8</accession>
<sequence>MSIGVYCYMRKLEDPLMITEGDFKKNVKINFMAVWFLVKAVGRKMRDQGTGGSIVLLTPINGAERGLYKGAAAFISCMAGVNMTLVKIIKIGNVICTLQ</sequence>
<dbReference type="PANTHER" id="PTHR44375">
    <property type="entry name" value="BETA-KETOACYL-ACP REDUCTASE-LIKE PROTEIN-RELATED"/>
    <property type="match status" value="1"/>
</dbReference>
<comment type="caution">
    <text evidence="1">The sequence shown here is derived from an EMBL/GenBank/DDBJ whole genome shotgun (WGS) entry which is preliminary data.</text>
</comment>
<protein>
    <submittedName>
        <fullName evidence="1">Uncharacterized protein</fullName>
    </submittedName>
</protein>
<keyword evidence="2" id="KW-1185">Reference proteome</keyword>
<gene>
    <name evidence="1" type="ORF">RND81_05G127800</name>
</gene>
<reference evidence="1" key="1">
    <citation type="submission" date="2024-03" db="EMBL/GenBank/DDBJ databases">
        <title>WGS assembly of Saponaria officinalis var. Norfolk2.</title>
        <authorList>
            <person name="Jenkins J."/>
            <person name="Shu S."/>
            <person name="Grimwood J."/>
            <person name="Barry K."/>
            <person name="Goodstein D."/>
            <person name="Schmutz J."/>
            <person name="Leebens-Mack J."/>
            <person name="Osbourn A."/>
        </authorList>
    </citation>
    <scope>NUCLEOTIDE SEQUENCE [LARGE SCALE GENOMIC DNA]</scope>
    <source>
        <strain evidence="1">JIC</strain>
    </source>
</reference>
<organism evidence="1 2">
    <name type="scientific">Saponaria officinalis</name>
    <name type="common">Common soapwort</name>
    <name type="synonym">Lychnis saponaria</name>
    <dbReference type="NCBI Taxonomy" id="3572"/>
    <lineage>
        <taxon>Eukaryota</taxon>
        <taxon>Viridiplantae</taxon>
        <taxon>Streptophyta</taxon>
        <taxon>Embryophyta</taxon>
        <taxon>Tracheophyta</taxon>
        <taxon>Spermatophyta</taxon>
        <taxon>Magnoliopsida</taxon>
        <taxon>eudicotyledons</taxon>
        <taxon>Gunneridae</taxon>
        <taxon>Pentapetalae</taxon>
        <taxon>Caryophyllales</taxon>
        <taxon>Caryophyllaceae</taxon>
        <taxon>Caryophylleae</taxon>
        <taxon>Saponaria</taxon>
    </lineage>
</organism>
<dbReference type="Gene3D" id="3.40.50.720">
    <property type="entry name" value="NAD(P)-binding Rossmann-like Domain"/>
    <property type="match status" value="1"/>
</dbReference>